<name>A0A1G5KF61_9BACL</name>
<proteinExistence type="predicted"/>
<evidence type="ECO:0000256" key="1">
    <source>
        <dbReference type="SAM" id="MobiDB-lite"/>
    </source>
</evidence>
<feature type="transmembrane region" description="Helical" evidence="2">
    <location>
        <begin position="194"/>
        <end position="213"/>
    </location>
</feature>
<evidence type="ECO:0000313" key="4">
    <source>
        <dbReference type="Proteomes" id="UP000198538"/>
    </source>
</evidence>
<keyword evidence="4" id="KW-1185">Reference proteome</keyword>
<feature type="compositionally biased region" description="Polar residues" evidence="1">
    <location>
        <begin position="92"/>
        <end position="101"/>
    </location>
</feature>
<reference evidence="4" key="1">
    <citation type="submission" date="2016-10" db="EMBL/GenBank/DDBJ databases">
        <authorList>
            <person name="Varghese N."/>
            <person name="Submissions S."/>
        </authorList>
    </citation>
    <scope>NUCLEOTIDE SEQUENCE [LARGE SCALE GENOMIC DNA]</scope>
    <source>
        <strain evidence="4">BL9</strain>
    </source>
</reference>
<feature type="region of interest" description="Disordered" evidence="1">
    <location>
        <begin position="92"/>
        <end position="152"/>
    </location>
</feature>
<evidence type="ECO:0000313" key="3">
    <source>
        <dbReference type="EMBL" id="SCY98680.1"/>
    </source>
</evidence>
<dbReference type="STRING" id="582692.SAMN05720606_114138"/>
<protein>
    <recommendedName>
        <fullName evidence="5">DUF1129 domain-containing protein</fullName>
    </recommendedName>
</protein>
<evidence type="ECO:0000256" key="2">
    <source>
        <dbReference type="SAM" id="Phobius"/>
    </source>
</evidence>
<dbReference type="AlphaFoldDB" id="A0A1G5KF61"/>
<feature type="transmembrane region" description="Helical" evidence="2">
    <location>
        <begin position="158"/>
        <end position="182"/>
    </location>
</feature>
<dbReference type="Proteomes" id="UP000198538">
    <property type="component" value="Unassembled WGS sequence"/>
</dbReference>
<feature type="transmembrane region" description="Helical" evidence="2">
    <location>
        <begin position="261"/>
        <end position="280"/>
    </location>
</feature>
<sequence length="290" mass="31963">MGISYKKLKEIQNRQITEMSRMTPDNVQLYNQISTIARQAPADEKTQEEWILAAGKAIVQAQKDNKSARELYGSDLEEDIYTQLGVGSADTYAQSGASTGKDSSRENRSGSVPLEKNQAYPKQHARSAGDSKKNIKSSIAQSDDQSDTPEPVKRTPKWYVMIAWAAISVVLFIQGCAGLFFGLTDGDTEAFEHISLFSLIISAVGGIALVEMLRRLAERPDDQGTDKHVMPKVNVRGIIIYIVIVVLVLFVGYPLRDKLPVFYMAPWVSAVIGIVGLALIRPIFGQKKQA</sequence>
<evidence type="ECO:0008006" key="5">
    <source>
        <dbReference type="Google" id="ProtNLM"/>
    </source>
</evidence>
<organism evidence="3 4">
    <name type="scientific">Paenibacillus polysaccharolyticus</name>
    <dbReference type="NCBI Taxonomy" id="582692"/>
    <lineage>
        <taxon>Bacteria</taxon>
        <taxon>Bacillati</taxon>
        <taxon>Bacillota</taxon>
        <taxon>Bacilli</taxon>
        <taxon>Bacillales</taxon>
        <taxon>Paenibacillaceae</taxon>
        <taxon>Paenibacillus</taxon>
    </lineage>
</organism>
<keyword evidence="2" id="KW-0812">Transmembrane</keyword>
<gene>
    <name evidence="3" type="ORF">SAMN05720606_114138</name>
</gene>
<keyword evidence="2" id="KW-1133">Transmembrane helix</keyword>
<dbReference type="RefSeq" id="WP_090923328.1">
    <property type="nucleotide sequence ID" value="NZ_FMVM01000014.1"/>
</dbReference>
<feature type="transmembrane region" description="Helical" evidence="2">
    <location>
        <begin position="233"/>
        <end position="255"/>
    </location>
</feature>
<dbReference type="EMBL" id="FMVM01000014">
    <property type="protein sequence ID" value="SCY98680.1"/>
    <property type="molecule type" value="Genomic_DNA"/>
</dbReference>
<keyword evidence="2" id="KW-0472">Membrane</keyword>
<accession>A0A1G5KF61</accession>